<reference evidence="1" key="1">
    <citation type="journal article" date="2015" name="Nature">
        <title>Complex archaea that bridge the gap between prokaryotes and eukaryotes.</title>
        <authorList>
            <person name="Spang A."/>
            <person name="Saw J.H."/>
            <person name="Jorgensen S.L."/>
            <person name="Zaremba-Niedzwiedzka K."/>
            <person name="Martijn J."/>
            <person name="Lind A.E."/>
            <person name="van Eijk R."/>
            <person name="Schleper C."/>
            <person name="Guy L."/>
            <person name="Ettema T.J."/>
        </authorList>
    </citation>
    <scope>NUCLEOTIDE SEQUENCE</scope>
</reference>
<comment type="caution">
    <text evidence="1">The sequence shown here is derived from an EMBL/GenBank/DDBJ whole genome shotgun (WGS) entry which is preliminary data.</text>
</comment>
<evidence type="ECO:0000313" key="1">
    <source>
        <dbReference type="EMBL" id="KKN39866.1"/>
    </source>
</evidence>
<proteinExistence type="predicted"/>
<accession>A0A0F9SS81</accession>
<evidence type="ECO:0008006" key="2">
    <source>
        <dbReference type="Google" id="ProtNLM"/>
    </source>
</evidence>
<organism evidence="1">
    <name type="scientific">marine sediment metagenome</name>
    <dbReference type="NCBI Taxonomy" id="412755"/>
    <lineage>
        <taxon>unclassified sequences</taxon>
        <taxon>metagenomes</taxon>
        <taxon>ecological metagenomes</taxon>
    </lineage>
</organism>
<dbReference type="EMBL" id="LAZR01001740">
    <property type="protein sequence ID" value="KKN39866.1"/>
    <property type="molecule type" value="Genomic_DNA"/>
</dbReference>
<gene>
    <name evidence="1" type="ORF">LCGC14_0739250</name>
</gene>
<dbReference type="AlphaFoldDB" id="A0A0F9SS81"/>
<feature type="non-terminal residue" evidence="1">
    <location>
        <position position="1"/>
    </location>
</feature>
<protein>
    <recommendedName>
        <fullName evidence="2">3-keto-disaccharide hydrolase domain-containing protein</fullName>
    </recommendedName>
</protein>
<name>A0A0F9SS81_9ZZZZ</name>
<sequence>PNGQIELQSHGSQLYFRNVFIREIPREKGKNGLTEKEKSLTATS</sequence>